<reference evidence="1" key="1">
    <citation type="submission" date="2024-02" db="EMBL/GenBank/DDBJ databases">
        <title>Bacteria isolated from the canopy kelp, Nereocystis luetkeana.</title>
        <authorList>
            <person name="Pfister C.A."/>
            <person name="Younker I.T."/>
            <person name="Light S.H."/>
        </authorList>
    </citation>
    <scope>NUCLEOTIDE SEQUENCE</scope>
    <source>
        <strain evidence="1">TN.2.01</strain>
    </source>
</reference>
<sequence>MIDLLSFSLCLLAFNGFALAKPAHFKTVFKTRPSEQQSNLLLIVAWISILLSLVFCVVAQQGYGALLFCGFMSLSVLIIMLFYNFIDSLVKPFSILNILLVGVSGLLMAVNAL</sequence>
<proteinExistence type="predicted"/>
<dbReference type="Proteomes" id="UP001374952">
    <property type="component" value="Unassembled WGS sequence"/>
</dbReference>
<gene>
    <name evidence="1" type="ORF">V6250_00135</name>
</gene>
<evidence type="ECO:0000313" key="1">
    <source>
        <dbReference type="EMBL" id="MEL0602552.1"/>
    </source>
</evidence>
<dbReference type="EMBL" id="JBAKAX010000001">
    <property type="protein sequence ID" value="MEL0602552.1"/>
    <property type="molecule type" value="Genomic_DNA"/>
</dbReference>
<accession>A0ACC6QYP2</accession>
<name>A0ACC6QYP2_9GAMM</name>
<evidence type="ECO:0000313" key="2">
    <source>
        <dbReference type="Proteomes" id="UP001374952"/>
    </source>
</evidence>
<comment type="caution">
    <text evidence="1">The sequence shown here is derived from an EMBL/GenBank/DDBJ whole genome shotgun (WGS) entry which is preliminary data.</text>
</comment>
<protein>
    <submittedName>
        <fullName evidence="1">DUF3325 domain-containing protein</fullName>
    </submittedName>
</protein>
<keyword evidence="2" id="KW-1185">Reference proteome</keyword>
<organism evidence="1 2">
    <name type="scientific">Pseudoalteromonas undina</name>
    <dbReference type="NCBI Taxonomy" id="43660"/>
    <lineage>
        <taxon>Bacteria</taxon>
        <taxon>Pseudomonadati</taxon>
        <taxon>Pseudomonadota</taxon>
        <taxon>Gammaproteobacteria</taxon>
        <taxon>Alteromonadales</taxon>
        <taxon>Pseudoalteromonadaceae</taxon>
        <taxon>Pseudoalteromonas</taxon>
    </lineage>
</organism>